<dbReference type="Proteomes" id="UP000887579">
    <property type="component" value="Unplaced"/>
</dbReference>
<dbReference type="WBParaSite" id="ES5_v2.g473.t1">
    <property type="protein sequence ID" value="ES5_v2.g473.t1"/>
    <property type="gene ID" value="ES5_v2.g473"/>
</dbReference>
<evidence type="ECO:0000313" key="1">
    <source>
        <dbReference type="Proteomes" id="UP000887579"/>
    </source>
</evidence>
<protein>
    <submittedName>
        <fullName evidence="2">Bicarbonate transporter-like transmembrane domain-containing protein</fullName>
    </submittedName>
</protein>
<proteinExistence type="predicted"/>
<evidence type="ECO:0000313" key="2">
    <source>
        <dbReference type="WBParaSite" id="ES5_v2.g473.t1"/>
    </source>
</evidence>
<organism evidence="1 2">
    <name type="scientific">Panagrolaimus sp. ES5</name>
    <dbReference type="NCBI Taxonomy" id="591445"/>
    <lineage>
        <taxon>Eukaryota</taxon>
        <taxon>Metazoa</taxon>
        <taxon>Ecdysozoa</taxon>
        <taxon>Nematoda</taxon>
        <taxon>Chromadorea</taxon>
        <taxon>Rhabditida</taxon>
        <taxon>Tylenchina</taxon>
        <taxon>Panagrolaimomorpha</taxon>
        <taxon>Panagrolaimoidea</taxon>
        <taxon>Panagrolaimidae</taxon>
        <taxon>Panagrolaimus</taxon>
    </lineage>
</organism>
<sequence length="420" mass="48196">MNLPTNFGPGLGDVQFILLVIAPMKGTKTAFETSRTFSTLLCDPALRQRLLDAHNKAHFIQEINITVGRMAFQLSTHLERKIEKVVHKKERWWPCKGIINDSKRRKQCYISDYTDGFCDTRVIQKTISSAVFLYFAILPTAIVLGIYSSCDNKDFKACSTHDPLACGPSVGLLFVLLLCGTLWIRLTLYNFRTTPFLTKTSFGLCFTKWCNYYDIYWIIFLKKGAAANWDLLIVAFMNVVLSILGLLLMHEALPQAFLHLKAQADIEDRLVDGILQQIVVKNRESRLATLIAHGLMIPTYFFLFPFLQLIPTAVFHGLFLYLAFTSMVGNELCERALLLFTEQHSYSPLHYIRRVPQKTVHAFTLFEIVQLAILYFAGFSPWPVVEMIFPIITFLFIPFRSLLLPYIFNEWHLEALDSVH</sequence>
<accession>A0AC34GNC1</accession>
<reference evidence="2" key="1">
    <citation type="submission" date="2022-11" db="UniProtKB">
        <authorList>
            <consortium name="WormBaseParasite"/>
        </authorList>
    </citation>
    <scope>IDENTIFICATION</scope>
</reference>
<name>A0AC34GNC1_9BILA</name>